<dbReference type="PROSITE" id="PS50931">
    <property type="entry name" value="HTH_LYSR"/>
    <property type="match status" value="1"/>
</dbReference>
<organism evidence="6 7">
    <name type="scientific">Clostridium mobile</name>
    <dbReference type="NCBI Taxonomy" id="2841512"/>
    <lineage>
        <taxon>Bacteria</taxon>
        <taxon>Bacillati</taxon>
        <taxon>Bacillota</taxon>
        <taxon>Clostridia</taxon>
        <taxon>Eubacteriales</taxon>
        <taxon>Clostridiaceae</taxon>
        <taxon>Clostridium</taxon>
    </lineage>
</organism>
<evidence type="ECO:0000256" key="3">
    <source>
        <dbReference type="ARBA" id="ARBA00023125"/>
    </source>
</evidence>
<dbReference type="PANTHER" id="PTHR30126:SF64">
    <property type="entry name" value="HTH-TYPE TRANSCRIPTIONAL REGULATOR CITR"/>
    <property type="match status" value="1"/>
</dbReference>
<comment type="caution">
    <text evidence="6">The sequence shown here is derived from an EMBL/GenBank/DDBJ whole genome shotgun (WGS) entry which is preliminary data.</text>
</comment>
<accession>A0ABS6EI93</accession>
<dbReference type="RefSeq" id="WP_216438611.1">
    <property type="nucleotide sequence ID" value="NZ_JAHLQF010000002.1"/>
</dbReference>
<evidence type="ECO:0000256" key="1">
    <source>
        <dbReference type="ARBA" id="ARBA00009437"/>
    </source>
</evidence>
<protein>
    <submittedName>
        <fullName evidence="6">LysR family transcriptional regulator</fullName>
    </submittedName>
</protein>
<comment type="similarity">
    <text evidence="1">Belongs to the LysR transcriptional regulatory family.</text>
</comment>
<dbReference type="Pfam" id="PF03466">
    <property type="entry name" value="LysR_substrate"/>
    <property type="match status" value="1"/>
</dbReference>
<evidence type="ECO:0000313" key="6">
    <source>
        <dbReference type="EMBL" id="MBU5484119.1"/>
    </source>
</evidence>
<keyword evidence="4" id="KW-0804">Transcription</keyword>
<dbReference type="InterPro" id="IPR000847">
    <property type="entry name" value="LysR_HTH_N"/>
</dbReference>
<keyword evidence="3" id="KW-0238">DNA-binding</keyword>
<keyword evidence="7" id="KW-1185">Reference proteome</keyword>
<evidence type="ECO:0000256" key="2">
    <source>
        <dbReference type="ARBA" id="ARBA00023015"/>
    </source>
</evidence>
<evidence type="ECO:0000259" key="5">
    <source>
        <dbReference type="PROSITE" id="PS50931"/>
    </source>
</evidence>
<dbReference type="EMBL" id="JAHLQF010000002">
    <property type="protein sequence ID" value="MBU5484119.1"/>
    <property type="molecule type" value="Genomic_DNA"/>
</dbReference>
<name>A0ABS6EI93_9CLOT</name>
<dbReference type="Proteomes" id="UP000726170">
    <property type="component" value="Unassembled WGS sequence"/>
</dbReference>
<dbReference type="PANTHER" id="PTHR30126">
    <property type="entry name" value="HTH-TYPE TRANSCRIPTIONAL REGULATOR"/>
    <property type="match status" value="1"/>
</dbReference>
<proteinExistence type="inferred from homology"/>
<evidence type="ECO:0000256" key="4">
    <source>
        <dbReference type="ARBA" id="ARBA00023163"/>
    </source>
</evidence>
<sequence length="296" mass="34048">MNLEYLQSFYTTVKYNSISKAAFHLHLTQPGLSMQLKNLEKELGTSLLIRSNKGVKLTEEGKIVFNYADTILSIKDNIERDLKNLQQDRPKLLIGSCKSIGEYALPCTIFVFKKLHKELDINMEVNNSYEVIKKLCDHSINIGIIQDDPKENSLDIEYLTSDELILVGNNNEDIEHITIEELKKLPLILREESSNARHLVKNAFQEKGVLLEDLNVIYSLNSPEAIKSSILAGKGVSFLPKIIVKNELKKGLLKHITMDEIKIEFNYYLAYRKNYAFDEYEQMFADFITSNKRTFC</sequence>
<gene>
    <name evidence="6" type="ORF">KQI86_07235</name>
</gene>
<reference evidence="6 7" key="1">
    <citation type="submission" date="2021-06" db="EMBL/GenBank/DDBJ databases">
        <authorList>
            <person name="Sun Q."/>
            <person name="Li D."/>
        </authorList>
    </citation>
    <scope>NUCLEOTIDE SEQUENCE [LARGE SCALE GENOMIC DNA]</scope>
    <source>
        <strain evidence="6 7">MSJ-11</strain>
    </source>
</reference>
<keyword evidence="2" id="KW-0805">Transcription regulation</keyword>
<feature type="domain" description="HTH lysR-type" evidence="5">
    <location>
        <begin position="1"/>
        <end position="58"/>
    </location>
</feature>
<dbReference type="Pfam" id="PF00126">
    <property type="entry name" value="HTH_1"/>
    <property type="match status" value="1"/>
</dbReference>
<dbReference type="InterPro" id="IPR005119">
    <property type="entry name" value="LysR_subst-bd"/>
</dbReference>
<evidence type="ECO:0000313" key="7">
    <source>
        <dbReference type="Proteomes" id="UP000726170"/>
    </source>
</evidence>